<dbReference type="InterPro" id="IPR024935">
    <property type="entry name" value="Rubredoxin_dom"/>
</dbReference>
<dbReference type="InterPro" id="IPR024934">
    <property type="entry name" value="Rubredoxin-like_dom"/>
</dbReference>
<dbReference type="GO" id="GO:0009055">
    <property type="term" value="F:electron transfer activity"/>
    <property type="evidence" value="ECO:0007669"/>
    <property type="project" value="TreeGrafter"/>
</dbReference>
<comment type="function">
    <text evidence="2">Involved in the hydrocarbon hydroxylating system, which transfers electrons from NADH to rubredoxin reductase and then through rubredoxin to alkane 1 monooxygenase.</text>
</comment>
<evidence type="ECO:0000256" key="9">
    <source>
        <dbReference type="RuleBase" id="RU003820"/>
    </source>
</evidence>
<keyword evidence="6 9" id="KW-0479">Metal-binding</keyword>
<dbReference type="PRINTS" id="PR00163">
    <property type="entry name" value="RUBREDOXIN"/>
</dbReference>
<dbReference type="FunFam" id="2.20.28.10:FF:000001">
    <property type="entry name" value="Rubredoxin"/>
    <property type="match status" value="1"/>
</dbReference>
<comment type="cofactor">
    <cofactor evidence="1 9">
        <name>Fe(3+)</name>
        <dbReference type="ChEBI" id="CHEBI:29034"/>
    </cofactor>
</comment>
<dbReference type="InterPro" id="IPR018527">
    <property type="entry name" value="Rubredoxin_Fe_BS"/>
</dbReference>
<dbReference type="GeneID" id="81469420"/>
<dbReference type="RefSeq" id="WP_185894209.1">
    <property type="nucleotide sequence ID" value="NZ_CP060028.1"/>
</dbReference>
<comment type="pathway">
    <text evidence="3">Hydrocarbon metabolism; alkane degradation.</text>
</comment>
<protein>
    <recommendedName>
        <fullName evidence="9">Rubredoxin</fullName>
    </recommendedName>
</protein>
<organism evidence="12 14">
    <name type="scientific">Pseudoxanthomonas mexicana</name>
    <dbReference type="NCBI Taxonomy" id="128785"/>
    <lineage>
        <taxon>Bacteria</taxon>
        <taxon>Pseudomonadati</taxon>
        <taxon>Pseudomonadota</taxon>
        <taxon>Gammaproteobacteria</taxon>
        <taxon>Lysobacterales</taxon>
        <taxon>Lysobacteraceae</taxon>
        <taxon>Pseudoxanthomonas</taxon>
    </lineage>
</organism>
<dbReference type="PANTHER" id="PTHR47627">
    <property type="entry name" value="RUBREDOXIN"/>
    <property type="match status" value="1"/>
</dbReference>
<evidence type="ECO:0000256" key="3">
    <source>
        <dbReference type="ARBA" id="ARBA00004933"/>
    </source>
</evidence>
<dbReference type="SUPFAM" id="SSF57802">
    <property type="entry name" value="Rubredoxin-like"/>
    <property type="match status" value="1"/>
</dbReference>
<keyword evidence="8 9" id="KW-0408">Iron</keyword>
<dbReference type="EMBL" id="CP060028">
    <property type="protein sequence ID" value="QND78789.1"/>
    <property type="molecule type" value="Genomic_DNA"/>
</dbReference>
<evidence type="ECO:0000313" key="11">
    <source>
        <dbReference type="EMBL" id="QND78789.1"/>
    </source>
</evidence>
<name>A0A7G6UIE2_PSEMX</name>
<keyword evidence="5" id="KW-0813">Transport</keyword>
<sequence>MGQWPLLQAGIIPVTDATATLYRSWMCVVCGFIYSEADGLPEEGIAPGTRWEDIPDDWTCPDCGVGKDDFEMVELD</sequence>
<evidence type="ECO:0000259" key="10">
    <source>
        <dbReference type="PROSITE" id="PS50903"/>
    </source>
</evidence>
<evidence type="ECO:0000256" key="6">
    <source>
        <dbReference type="ARBA" id="ARBA00022723"/>
    </source>
</evidence>
<evidence type="ECO:0000256" key="4">
    <source>
        <dbReference type="ARBA" id="ARBA00005337"/>
    </source>
</evidence>
<dbReference type="Pfam" id="PF00301">
    <property type="entry name" value="Rubredoxin"/>
    <property type="match status" value="1"/>
</dbReference>
<reference evidence="12 14" key="1">
    <citation type="submission" date="2020-08" db="EMBL/GenBank/DDBJ databases">
        <title>Streptomycin Non-resistant strain, P. mexicana.</title>
        <authorList>
            <person name="Ganesh-Kumar S."/>
            <person name="Zhe T."/>
            <person name="Yu Z."/>
            <person name="Min Y."/>
        </authorList>
    </citation>
    <scope>NUCLEOTIDE SEQUENCE [LARGE SCALE GENOMIC DNA]</scope>
    <source>
        <strain evidence="12 14">GTZY2</strain>
    </source>
</reference>
<dbReference type="PROSITE" id="PS50903">
    <property type="entry name" value="RUBREDOXIN_LIKE"/>
    <property type="match status" value="1"/>
</dbReference>
<gene>
    <name evidence="11" type="ORF">H4W19_10300</name>
    <name evidence="12" type="ORF">IAE60_00495</name>
</gene>
<dbReference type="Proteomes" id="UP000515506">
    <property type="component" value="Chromosome"/>
</dbReference>
<dbReference type="PROSITE" id="PS00202">
    <property type="entry name" value="RUBREDOXIN"/>
    <property type="match status" value="1"/>
</dbReference>
<evidence type="ECO:0000256" key="1">
    <source>
        <dbReference type="ARBA" id="ARBA00001965"/>
    </source>
</evidence>
<evidence type="ECO:0000256" key="2">
    <source>
        <dbReference type="ARBA" id="ARBA00002792"/>
    </source>
</evidence>
<keyword evidence="13" id="KW-1185">Reference proteome</keyword>
<dbReference type="Gene3D" id="2.20.28.10">
    <property type="match status" value="1"/>
</dbReference>
<proteinExistence type="inferred from homology"/>
<dbReference type="InterPro" id="IPR050526">
    <property type="entry name" value="Rubredoxin_ET"/>
</dbReference>
<evidence type="ECO:0000313" key="14">
    <source>
        <dbReference type="Proteomes" id="UP000515838"/>
    </source>
</evidence>
<dbReference type="Proteomes" id="UP000515838">
    <property type="component" value="Chromosome"/>
</dbReference>
<dbReference type="EMBL" id="CP060731">
    <property type="protein sequence ID" value="QNN77960.1"/>
    <property type="molecule type" value="Genomic_DNA"/>
</dbReference>
<dbReference type="GO" id="GO:0043448">
    <property type="term" value="P:alkane catabolic process"/>
    <property type="evidence" value="ECO:0007669"/>
    <property type="project" value="TreeGrafter"/>
</dbReference>
<evidence type="ECO:0000256" key="7">
    <source>
        <dbReference type="ARBA" id="ARBA00022982"/>
    </source>
</evidence>
<feature type="domain" description="Rubredoxin-like" evidence="10">
    <location>
        <begin position="22"/>
        <end position="73"/>
    </location>
</feature>
<dbReference type="PANTHER" id="PTHR47627:SF1">
    <property type="entry name" value="RUBREDOXIN-1-RELATED"/>
    <property type="match status" value="1"/>
</dbReference>
<dbReference type="AlphaFoldDB" id="A0A7G6UIE2"/>
<evidence type="ECO:0000313" key="13">
    <source>
        <dbReference type="Proteomes" id="UP000515506"/>
    </source>
</evidence>
<comment type="similarity">
    <text evidence="4 9">Belongs to the rubredoxin family.</text>
</comment>
<keyword evidence="7 9" id="KW-0249">Electron transport</keyword>
<accession>A0A7G6UIE2</accession>
<evidence type="ECO:0000313" key="12">
    <source>
        <dbReference type="EMBL" id="QNN77960.1"/>
    </source>
</evidence>
<evidence type="ECO:0000256" key="8">
    <source>
        <dbReference type="ARBA" id="ARBA00023004"/>
    </source>
</evidence>
<dbReference type="GO" id="GO:0005506">
    <property type="term" value="F:iron ion binding"/>
    <property type="evidence" value="ECO:0007669"/>
    <property type="project" value="UniProtKB-UniRule"/>
</dbReference>
<evidence type="ECO:0000256" key="5">
    <source>
        <dbReference type="ARBA" id="ARBA00022448"/>
    </source>
</evidence>
<reference evidence="11 13" key="2">
    <citation type="submission" date="2020-08" db="EMBL/GenBank/DDBJ databases">
        <title>Streptomycin resistant and MDR strain, P. mexicana.</title>
        <authorList>
            <person name="Ganesh-kumar S."/>
            <person name="Zhe T."/>
            <person name="Yu Z."/>
            <person name="Min Y."/>
        </authorList>
    </citation>
    <scope>NUCLEOTIDE SEQUENCE [LARGE SCALE GENOMIC DNA]</scope>
    <source>
        <strain evidence="11 13">GTZY</strain>
    </source>
</reference>
<dbReference type="CDD" id="cd00730">
    <property type="entry name" value="rubredoxin"/>
    <property type="match status" value="1"/>
</dbReference>